<keyword evidence="3" id="KW-1185">Reference proteome</keyword>
<protein>
    <submittedName>
        <fullName evidence="2">Type II secretion system protein G</fullName>
    </submittedName>
</protein>
<evidence type="ECO:0000313" key="2">
    <source>
        <dbReference type="EMBL" id="QDV34259.1"/>
    </source>
</evidence>
<dbReference type="Pfam" id="PF07963">
    <property type="entry name" value="N_methyl"/>
    <property type="match status" value="1"/>
</dbReference>
<dbReference type="RefSeq" id="WP_145269031.1">
    <property type="nucleotide sequence ID" value="NZ_CP036426.1"/>
</dbReference>
<dbReference type="Pfam" id="PF07596">
    <property type="entry name" value="SBP_bac_10"/>
    <property type="match status" value="1"/>
</dbReference>
<dbReference type="NCBIfam" id="TIGR02532">
    <property type="entry name" value="IV_pilin_GFxxxE"/>
    <property type="match status" value="1"/>
</dbReference>
<dbReference type="KEGG" id="tpla:ElP_21440"/>
<dbReference type="EMBL" id="CP036426">
    <property type="protein sequence ID" value="QDV34259.1"/>
    <property type="molecule type" value="Genomic_DNA"/>
</dbReference>
<evidence type="ECO:0000313" key="3">
    <source>
        <dbReference type="Proteomes" id="UP000317835"/>
    </source>
</evidence>
<name>A0A518H0A1_9BACT</name>
<dbReference type="InterPro" id="IPR011453">
    <property type="entry name" value="DUF1559"/>
</dbReference>
<dbReference type="InterPro" id="IPR045584">
    <property type="entry name" value="Pilin-like"/>
</dbReference>
<dbReference type="PROSITE" id="PS00409">
    <property type="entry name" value="PROKAR_NTER_METHYL"/>
    <property type="match status" value="1"/>
</dbReference>
<reference evidence="2 3" key="1">
    <citation type="submission" date="2019-02" db="EMBL/GenBank/DDBJ databases">
        <title>Deep-cultivation of Planctomycetes and their phenomic and genomic characterization uncovers novel biology.</title>
        <authorList>
            <person name="Wiegand S."/>
            <person name="Jogler M."/>
            <person name="Boedeker C."/>
            <person name="Pinto D."/>
            <person name="Vollmers J."/>
            <person name="Rivas-Marin E."/>
            <person name="Kohn T."/>
            <person name="Peeters S.H."/>
            <person name="Heuer A."/>
            <person name="Rast P."/>
            <person name="Oberbeckmann S."/>
            <person name="Bunk B."/>
            <person name="Jeske O."/>
            <person name="Meyerdierks A."/>
            <person name="Storesund J.E."/>
            <person name="Kallscheuer N."/>
            <person name="Luecker S."/>
            <person name="Lage O.M."/>
            <person name="Pohl T."/>
            <person name="Merkel B.J."/>
            <person name="Hornburger P."/>
            <person name="Mueller R.-W."/>
            <person name="Bruemmer F."/>
            <person name="Labrenz M."/>
            <person name="Spormann A.M."/>
            <person name="Op den Camp H."/>
            <person name="Overmann J."/>
            <person name="Amann R."/>
            <person name="Jetten M.S.M."/>
            <person name="Mascher T."/>
            <person name="Medema M.H."/>
            <person name="Devos D.P."/>
            <person name="Kaster A.-K."/>
            <person name="Ovreas L."/>
            <person name="Rohde M."/>
            <person name="Galperin M.Y."/>
            <person name="Jogler C."/>
        </authorList>
    </citation>
    <scope>NUCLEOTIDE SEQUENCE [LARGE SCALE GENOMIC DNA]</scope>
    <source>
        <strain evidence="2 3">ElP</strain>
    </source>
</reference>
<dbReference type="NCBIfam" id="TIGR04294">
    <property type="entry name" value="pre_pil_HX9DG"/>
    <property type="match status" value="1"/>
</dbReference>
<feature type="domain" description="DUF1559" evidence="1">
    <location>
        <begin position="34"/>
        <end position="343"/>
    </location>
</feature>
<proteinExistence type="predicted"/>
<dbReference type="InterPro" id="IPR027558">
    <property type="entry name" value="Pre_pil_HX9DG_C"/>
</dbReference>
<dbReference type="SUPFAM" id="SSF54523">
    <property type="entry name" value="Pili subunits"/>
    <property type="match status" value="1"/>
</dbReference>
<dbReference type="PANTHER" id="PTHR30093:SF2">
    <property type="entry name" value="TYPE II SECRETION SYSTEM PROTEIN H"/>
    <property type="match status" value="1"/>
</dbReference>
<dbReference type="InterPro" id="IPR012902">
    <property type="entry name" value="N_methyl_site"/>
</dbReference>
<dbReference type="Proteomes" id="UP000317835">
    <property type="component" value="Chromosome"/>
</dbReference>
<evidence type="ECO:0000259" key="1">
    <source>
        <dbReference type="Pfam" id="PF07596"/>
    </source>
</evidence>
<organism evidence="2 3">
    <name type="scientific">Tautonia plasticadhaerens</name>
    <dbReference type="NCBI Taxonomy" id="2527974"/>
    <lineage>
        <taxon>Bacteria</taxon>
        <taxon>Pseudomonadati</taxon>
        <taxon>Planctomycetota</taxon>
        <taxon>Planctomycetia</taxon>
        <taxon>Isosphaerales</taxon>
        <taxon>Isosphaeraceae</taxon>
        <taxon>Tautonia</taxon>
    </lineage>
</organism>
<dbReference type="OrthoDB" id="209901at2"/>
<sequence length="363" mass="39491">MRRHRTSRGFTLIELLVVIAIIGVLIALLLPAVQSAREAARRSQCTNNLKQIALGLHNYHSTHDSFPIGITQTPQGGALDYGGPWSGFSPHAQLMPFLEQNQLYASTNFEWACFEPPNSPTVYQAMVSVFLCPSDPNADRRHTNSYAASYGATTTNLYNWNNNVPANSVNVQIPADSSGMFTFGKSYNIAAARDGTSNTIAFAEWLTGEQGANYDAVNPGAKYRGNFLIQDVPLPDGAVQINAFTNKVAVREGVEICRQAFKTATAGIHDFRGWRWSHGATVFGLFNTIQPPNDTFGGCRDDPRQDGWPDHAFTVGASSAHPGGVNVGFGDGSVRFIKDTVNLDVWWALGTRNGGEVLSADQY</sequence>
<accession>A0A518H0A1</accession>
<dbReference type="PANTHER" id="PTHR30093">
    <property type="entry name" value="GENERAL SECRETION PATHWAY PROTEIN G"/>
    <property type="match status" value="1"/>
</dbReference>
<dbReference type="Gene3D" id="3.30.700.10">
    <property type="entry name" value="Glycoprotein, Type 4 Pilin"/>
    <property type="match status" value="1"/>
</dbReference>
<dbReference type="AlphaFoldDB" id="A0A518H0A1"/>
<gene>
    <name evidence="2" type="primary">xcpT_8</name>
    <name evidence="2" type="ORF">ElP_21440</name>
</gene>